<evidence type="ECO:0000313" key="2">
    <source>
        <dbReference type="Proteomes" id="UP001362999"/>
    </source>
</evidence>
<name>A0AAW0AZW0_9AGAR</name>
<protein>
    <submittedName>
        <fullName evidence="1">Uncharacterized protein</fullName>
    </submittedName>
</protein>
<proteinExistence type="predicted"/>
<evidence type="ECO:0000313" key="1">
    <source>
        <dbReference type="EMBL" id="KAK7019247.1"/>
    </source>
</evidence>
<comment type="caution">
    <text evidence="1">The sequence shown here is derived from an EMBL/GenBank/DDBJ whole genome shotgun (WGS) entry which is preliminary data.</text>
</comment>
<gene>
    <name evidence="1" type="ORF">R3P38DRAFT_3199364</name>
</gene>
<dbReference type="EMBL" id="JAWWNJ010000044">
    <property type="protein sequence ID" value="KAK7019247.1"/>
    <property type="molecule type" value="Genomic_DNA"/>
</dbReference>
<keyword evidence="2" id="KW-1185">Reference proteome</keyword>
<organism evidence="1 2">
    <name type="scientific">Favolaschia claudopus</name>
    <dbReference type="NCBI Taxonomy" id="2862362"/>
    <lineage>
        <taxon>Eukaryota</taxon>
        <taxon>Fungi</taxon>
        <taxon>Dikarya</taxon>
        <taxon>Basidiomycota</taxon>
        <taxon>Agaricomycotina</taxon>
        <taxon>Agaricomycetes</taxon>
        <taxon>Agaricomycetidae</taxon>
        <taxon>Agaricales</taxon>
        <taxon>Marasmiineae</taxon>
        <taxon>Mycenaceae</taxon>
        <taxon>Favolaschia</taxon>
    </lineage>
</organism>
<sequence length="119" mass="13161">MAFSVLFDSNLFLFAPDCGGFRSSVLQMIPTDHNYACVVMIAKSLGLEEITVDICHPEWHFQCFFDSDSFHFAPDCGGFGCSVLWTIQMDMTHIHGAMFVRSGAPEGQSAGQIRILTGF</sequence>
<dbReference type="AlphaFoldDB" id="A0AAW0AZW0"/>
<dbReference type="Proteomes" id="UP001362999">
    <property type="component" value="Unassembled WGS sequence"/>
</dbReference>
<accession>A0AAW0AZW0</accession>
<reference evidence="1 2" key="1">
    <citation type="journal article" date="2024" name="J Genomics">
        <title>Draft genome sequencing and assembly of Favolaschia claudopus CIRM-BRFM 2984 isolated from oak limbs.</title>
        <authorList>
            <person name="Navarro D."/>
            <person name="Drula E."/>
            <person name="Chaduli D."/>
            <person name="Cazenave R."/>
            <person name="Ahrendt S."/>
            <person name="Wang J."/>
            <person name="Lipzen A."/>
            <person name="Daum C."/>
            <person name="Barry K."/>
            <person name="Grigoriev I.V."/>
            <person name="Favel A."/>
            <person name="Rosso M.N."/>
            <person name="Martin F."/>
        </authorList>
    </citation>
    <scope>NUCLEOTIDE SEQUENCE [LARGE SCALE GENOMIC DNA]</scope>
    <source>
        <strain evidence="1 2">CIRM-BRFM 2984</strain>
    </source>
</reference>